<dbReference type="InterPro" id="IPR036615">
    <property type="entry name" value="Mur_ligase_C_dom_sf"/>
</dbReference>
<comment type="function">
    <text evidence="7 8">Cell wall formation. Catalyzes the addition of glutamate to the nucleotide precursor UDP-N-acetylmuramoyl-L-alanine (UMA).</text>
</comment>
<dbReference type="Gene3D" id="3.90.190.20">
    <property type="entry name" value="Mur ligase, C-terminal domain"/>
    <property type="match status" value="1"/>
</dbReference>
<dbReference type="GO" id="GO:0071555">
    <property type="term" value="P:cell wall organization"/>
    <property type="evidence" value="ECO:0007669"/>
    <property type="project" value="UniProtKB-KW"/>
</dbReference>
<dbReference type="UniPathway" id="UPA00219"/>
<dbReference type="Proteomes" id="UP000316181">
    <property type="component" value="Unassembled WGS sequence"/>
</dbReference>
<accession>A0A542SLY8</accession>
<evidence type="ECO:0000256" key="3">
    <source>
        <dbReference type="ARBA" id="ARBA00022490"/>
    </source>
</evidence>
<dbReference type="PANTHER" id="PTHR43692:SF1">
    <property type="entry name" value="UDP-N-ACETYLMURAMOYLALANINE--D-GLUTAMATE LIGASE"/>
    <property type="match status" value="1"/>
</dbReference>
<name>A0A542SLY8_9MICO</name>
<keyword evidence="7 8" id="KW-0132">Cell division</keyword>
<proteinExistence type="inferred from homology"/>
<keyword evidence="7 8" id="KW-0133">Cell shape</keyword>
<dbReference type="NCBIfam" id="TIGR01087">
    <property type="entry name" value="murD"/>
    <property type="match status" value="1"/>
</dbReference>
<dbReference type="InterPro" id="IPR013221">
    <property type="entry name" value="Mur_ligase_cen"/>
</dbReference>
<evidence type="ECO:0000256" key="8">
    <source>
        <dbReference type="RuleBase" id="RU003664"/>
    </source>
</evidence>
<gene>
    <name evidence="7" type="primary">murD</name>
    <name evidence="11" type="ORF">FB389_0122</name>
</gene>
<organism evidence="11 12">
    <name type="scientific">Rarobacter incanus</name>
    <dbReference type="NCBI Taxonomy" id="153494"/>
    <lineage>
        <taxon>Bacteria</taxon>
        <taxon>Bacillati</taxon>
        <taxon>Actinomycetota</taxon>
        <taxon>Actinomycetes</taxon>
        <taxon>Micrococcales</taxon>
        <taxon>Rarobacteraceae</taxon>
        <taxon>Rarobacter</taxon>
    </lineage>
</organism>
<protein>
    <recommendedName>
        <fullName evidence="7 8">UDP-N-acetylmuramoylalanine--D-glutamate ligase</fullName>
        <ecNumber evidence="7 8">6.3.2.9</ecNumber>
    </recommendedName>
    <alternativeName>
        <fullName evidence="7">D-glutamic acid-adding enzyme</fullName>
    </alternativeName>
    <alternativeName>
        <fullName evidence="7">UDP-N-acetylmuramoyl-L-alanyl-D-glutamate synthetase</fullName>
    </alternativeName>
</protein>
<dbReference type="RefSeq" id="WP_142110899.1">
    <property type="nucleotide sequence ID" value="NZ_BAAATB010000005.1"/>
</dbReference>
<evidence type="ECO:0000256" key="6">
    <source>
        <dbReference type="ARBA" id="ARBA00022840"/>
    </source>
</evidence>
<keyword evidence="4 7" id="KW-0436">Ligase</keyword>
<dbReference type="InterPro" id="IPR005762">
    <property type="entry name" value="MurD"/>
</dbReference>
<evidence type="ECO:0000313" key="12">
    <source>
        <dbReference type="Proteomes" id="UP000316181"/>
    </source>
</evidence>
<feature type="binding site" evidence="7">
    <location>
        <begin position="111"/>
        <end position="117"/>
    </location>
    <ligand>
        <name>ATP</name>
        <dbReference type="ChEBI" id="CHEBI:30616"/>
    </ligand>
</feature>
<dbReference type="GO" id="GO:0005737">
    <property type="term" value="C:cytoplasm"/>
    <property type="evidence" value="ECO:0007669"/>
    <property type="project" value="UniProtKB-SubCell"/>
</dbReference>
<comment type="subcellular location">
    <subcellularLocation>
        <location evidence="1 7 8">Cytoplasm</location>
    </subcellularLocation>
</comment>
<dbReference type="InterPro" id="IPR036565">
    <property type="entry name" value="Mur-like_cat_sf"/>
</dbReference>
<evidence type="ECO:0000256" key="4">
    <source>
        <dbReference type="ARBA" id="ARBA00022598"/>
    </source>
</evidence>
<dbReference type="HAMAP" id="MF_00639">
    <property type="entry name" value="MurD"/>
    <property type="match status" value="1"/>
</dbReference>
<keyword evidence="5 7" id="KW-0547">Nucleotide-binding</keyword>
<dbReference type="GO" id="GO:0005524">
    <property type="term" value="F:ATP binding"/>
    <property type="evidence" value="ECO:0007669"/>
    <property type="project" value="UniProtKB-UniRule"/>
</dbReference>
<dbReference type="GO" id="GO:0051301">
    <property type="term" value="P:cell division"/>
    <property type="evidence" value="ECO:0007669"/>
    <property type="project" value="UniProtKB-KW"/>
</dbReference>
<dbReference type="GO" id="GO:0008360">
    <property type="term" value="P:regulation of cell shape"/>
    <property type="evidence" value="ECO:0007669"/>
    <property type="project" value="UniProtKB-KW"/>
</dbReference>
<dbReference type="OrthoDB" id="9809796at2"/>
<reference evidence="11 12" key="1">
    <citation type="submission" date="2019-06" db="EMBL/GenBank/DDBJ databases">
        <title>Sequencing the genomes of 1000 actinobacteria strains.</title>
        <authorList>
            <person name="Klenk H.-P."/>
        </authorList>
    </citation>
    <scope>NUCLEOTIDE SEQUENCE [LARGE SCALE GENOMIC DNA]</scope>
    <source>
        <strain evidence="11 12">DSM 10596</strain>
    </source>
</reference>
<keyword evidence="6 7" id="KW-0067">ATP-binding</keyword>
<evidence type="ECO:0000259" key="9">
    <source>
        <dbReference type="Pfam" id="PF02875"/>
    </source>
</evidence>
<dbReference type="Gene3D" id="3.40.1190.10">
    <property type="entry name" value="Mur-like, catalytic domain"/>
    <property type="match status" value="1"/>
</dbReference>
<keyword evidence="7 8" id="KW-0573">Peptidoglycan synthesis</keyword>
<dbReference type="Gene3D" id="3.40.50.720">
    <property type="entry name" value="NAD(P)-binding Rossmann-like Domain"/>
    <property type="match status" value="1"/>
</dbReference>
<evidence type="ECO:0000313" key="11">
    <source>
        <dbReference type="EMBL" id="TQK75495.1"/>
    </source>
</evidence>
<keyword evidence="7 8" id="KW-0131">Cell cycle</keyword>
<dbReference type="GO" id="GO:0009252">
    <property type="term" value="P:peptidoglycan biosynthetic process"/>
    <property type="evidence" value="ECO:0007669"/>
    <property type="project" value="UniProtKB-UniRule"/>
</dbReference>
<comment type="similarity">
    <text evidence="7">Belongs to the MurCDEF family.</text>
</comment>
<dbReference type="SUPFAM" id="SSF53623">
    <property type="entry name" value="MurD-like peptide ligases, catalytic domain"/>
    <property type="match status" value="1"/>
</dbReference>
<keyword evidence="7 8" id="KW-0961">Cell wall biogenesis/degradation</keyword>
<evidence type="ECO:0000256" key="5">
    <source>
        <dbReference type="ARBA" id="ARBA00022741"/>
    </source>
</evidence>
<dbReference type="AlphaFoldDB" id="A0A542SLY8"/>
<dbReference type="SUPFAM" id="SSF51984">
    <property type="entry name" value="MurCD N-terminal domain"/>
    <property type="match status" value="1"/>
</dbReference>
<dbReference type="PANTHER" id="PTHR43692">
    <property type="entry name" value="UDP-N-ACETYLMURAMOYLALANINE--D-GLUTAMATE LIGASE"/>
    <property type="match status" value="1"/>
</dbReference>
<dbReference type="Pfam" id="PF02875">
    <property type="entry name" value="Mur_ligase_C"/>
    <property type="match status" value="1"/>
</dbReference>
<dbReference type="EC" id="6.3.2.9" evidence="7 8"/>
<keyword evidence="12" id="KW-1185">Reference proteome</keyword>
<feature type="domain" description="Mur ligase central" evidence="10">
    <location>
        <begin position="109"/>
        <end position="240"/>
    </location>
</feature>
<dbReference type="Pfam" id="PF08245">
    <property type="entry name" value="Mur_ligase_M"/>
    <property type="match status" value="1"/>
</dbReference>
<feature type="domain" description="Mur ligase C-terminal" evidence="9">
    <location>
        <begin position="326"/>
        <end position="448"/>
    </location>
</feature>
<dbReference type="SUPFAM" id="SSF53244">
    <property type="entry name" value="MurD-like peptide ligases, peptide-binding domain"/>
    <property type="match status" value="1"/>
</dbReference>
<dbReference type="GO" id="GO:0008764">
    <property type="term" value="F:UDP-N-acetylmuramoylalanine-D-glutamate ligase activity"/>
    <property type="evidence" value="ECO:0007669"/>
    <property type="project" value="UniProtKB-UniRule"/>
</dbReference>
<comment type="caution">
    <text evidence="11">The sequence shown here is derived from an EMBL/GenBank/DDBJ whole genome shotgun (WGS) entry which is preliminary data.</text>
</comment>
<evidence type="ECO:0000256" key="1">
    <source>
        <dbReference type="ARBA" id="ARBA00004496"/>
    </source>
</evidence>
<comment type="catalytic activity">
    <reaction evidence="7 8">
        <text>UDP-N-acetyl-alpha-D-muramoyl-L-alanine + D-glutamate + ATP = UDP-N-acetyl-alpha-D-muramoyl-L-alanyl-D-glutamate + ADP + phosphate + H(+)</text>
        <dbReference type="Rhea" id="RHEA:16429"/>
        <dbReference type="ChEBI" id="CHEBI:15378"/>
        <dbReference type="ChEBI" id="CHEBI:29986"/>
        <dbReference type="ChEBI" id="CHEBI:30616"/>
        <dbReference type="ChEBI" id="CHEBI:43474"/>
        <dbReference type="ChEBI" id="CHEBI:83898"/>
        <dbReference type="ChEBI" id="CHEBI:83900"/>
        <dbReference type="ChEBI" id="CHEBI:456216"/>
        <dbReference type="EC" id="6.3.2.9"/>
    </reaction>
</comment>
<keyword evidence="3 7" id="KW-0963">Cytoplasm</keyword>
<evidence type="ECO:0000256" key="2">
    <source>
        <dbReference type="ARBA" id="ARBA00004752"/>
    </source>
</evidence>
<comment type="pathway">
    <text evidence="2 7 8">Cell wall biogenesis; peptidoglycan biosynthesis.</text>
</comment>
<dbReference type="InterPro" id="IPR004101">
    <property type="entry name" value="Mur_ligase_C"/>
</dbReference>
<dbReference type="EMBL" id="VFNV01000001">
    <property type="protein sequence ID" value="TQK75495.1"/>
    <property type="molecule type" value="Genomic_DNA"/>
</dbReference>
<evidence type="ECO:0000259" key="10">
    <source>
        <dbReference type="Pfam" id="PF08245"/>
    </source>
</evidence>
<evidence type="ECO:0000256" key="7">
    <source>
        <dbReference type="HAMAP-Rule" id="MF_00639"/>
    </source>
</evidence>
<sequence length="480" mass="49843">MTWQASLDTARVLVAGAGVTGLAVRDALRGRCGSVRTLDARRDADFADASQIDVGAIDLVVASPGWHPDADIFKRAAAVGIPVIGEIDLAWHLRVATAATGKPAPWLAVTGTNGKTTTVEVLSSILARANARVATVGNVGSPLVTAALDPSYDVFAVELSSFQLHYARDMQALAAVVLNVAQDHLDWHGSMDAYARAKARIYQGVTGACVYPVGDVAITSMVQQAHVAPGARAIGFTRGAPAAGQIGVVDALIVDRAFHAGIDDVTRQRFAQELATFDDMAGLAIDGIIPPHSVLDVLAATALARAYGVSADAVHSGLAAFHTGAHRIQKVAQVRGVAYVDDSKATNPHAAAASLAAQADGSVVWIVGGLTKGVSFDDLVTQVRPKLAGVVVIGQDQSLIREALGRHASDVPTAVVDPSEHEAVMLHAVRAAAALARPGQTVLLAPACASMDQFVSYAHRGEAFASAVSELRGEREIDEE</sequence>